<feature type="domain" description="IclR-ED" evidence="5">
    <location>
        <begin position="74"/>
        <end position="257"/>
    </location>
</feature>
<dbReference type="InterPro" id="IPR014757">
    <property type="entry name" value="Tscrpt_reg_IclR_C"/>
</dbReference>
<protein>
    <submittedName>
        <fullName evidence="6">IclR family transcriptional regulator</fullName>
    </submittedName>
</protein>
<dbReference type="GO" id="GO:0003677">
    <property type="term" value="F:DNA binding"/>
    <property type="evidence" value="ECO:0007669"/>
    <property type="project" value="UniProtKB-KW"/>
</dbReference>
<dbReference type="SUPFAM" id="SSF46785">
    <property type="entry name" value="Winged helix' DNA-binding domain"/>
    <property type="match status" value="1"/>
</dbReference>
<dbReference type="PANTHER" id="PTHR30136:SF24">
    <property type="entry name" value="HTH-TYPE TRANSCRIPTIONAL REPRESSOR ALLR"/>
    <property type="match status" value="1"/>
</dbReference>
<evidence type="ECO:0000259" key="4">
    <source>
        <dbReference type="PROSITE" id="PS51077"/>
    </source>
</evidence>
<dbReference type="InterPro" id="IPR050707">
    <property type="entry name" value="HTH_MetabolicPath_Reg"/>
</dbReference>
<evidence type="ECO:0000256" key="1">
    <source>
        <dbReference type="ARBA" id="ARBA00023015"/>
    </source>
</evidence>
<accession>A0AB37HK08</accession>
<reference evidence="6 7" key="1">
    <citation type="submission" date="2020-12" db="EMBL/GenBank/DDBJ databases">
        <title>Taxonomic evaluation of the Bacillus sporothermodurans group of bacteria based on whole genome sequences.</title>
        <authorList>
            <person name="Fiedler G."/>
            <person name="Herbstmann A.-D."/>
            <person name="Doll E."/>
            <person name="Wenning M."/>
            <person name="Brinks E."/>
            <person name="Kabisch J."/>
            <person name="Breitenwieser F."/>
            <person name="Lappann M."/>
            <person name="Boehnlein C."/>
            <person name="Franz C."/>
        </authorList>
    </citation>
    <scope>NUCLEOTIDE SEQUENCE [LARGE SCALE GENOMIC DNA]</scope>
    <source>
        <strain evidence="6 7">DSM 10599</strain>
    </source>
</reference>
<sequence>MKPNTEVIPFAEVLKTVEKAFKLVEMLAEKPMTFTEMVSKAKSNKATIHRFLSTFDQLGYITKDHQEKYYLSQQWLQIAQKASDNLDLNSIARPYLQSIAEKVNESTFLAQFVGDQVLYVEKMESQSAARIVLGVGKHAPLYCVASGKLYLAHLTEKQLDSYFLRNKLEAHTENTITSRTQLIVELEKVRKNGYAIDREEWEKGLKGIAFPIYNARNELAGALCVAGLSYRFDDEVMEKAIILGKHATKDLSLRLGFINKGEL</sequence>
<dbReference type="GO" id="GO:0045892">
    <property type="term" value="P:negative regulation of DNA-templated transcription"/>
    <property type="evidence" value="ECO:0007669"/>
    <property type="project" value="TreeGrafter"/>
</dbReference>
<evidence type="ECO:0000313" key="7">
    <source>
        <dbReference type="Proteomes" id="UP000595512"/>
    </source>
</evidence>
<dbReference type="Gene3D" id="1.10.10.10">
    <property type="entry name" value="Winged helix-like DNA-binding domain superfamily/Winged helix DNA-binding domain"/>
    <property type="match status" value="1"/>
</dbReference>
<dbReference type="SMART" id="SM00346">
    <property type="entry name" value="HTH_ICLR"/>
    <property type="match status" value="1"/>
</dbReference>
<dbReference type="PROSITE" id="PS51078">
    <property type="entry name" value="ICLR_ED"/>
    <property type="match status" value="1"/>
</dbReference>
<keyword evidence="1" id="KW-0805">Transcription regulation</keyword>
<dbReference type="Gene3D" id="3.30.450.40">
    <property type="match status" value="1"/>
</dbReference>
<dbReference type="PANTHER" id="PTHR30136">
    <property type="entry name" value="HELIX-TURN-HELIX TRANSCRIPTIONAL REGULATOR, ICLR FAMILY"/>
    <property type="match status" value="1"/>
</dbReference>
<evidence type="ECO:0000256" key="2">
    <source>
        <dbReference type="ARBA" id="ARBA00023125"/>
    </source>
</evidence>
<name>A0AB37HK08_9BACI</name>
<dbReference type="Pfam" id="PF09339">
    <property type="entry name" value="HTH_IclR"/>
    <property type="match status" value="1"/>
</dbReference>
<dbReference type="AlphaFoldDB" id="A0AB37HK08"/>
<dbReference type="Proteomes" id="UP000595512">
    <property type="component" value="Chromosome"/>
</dbReference>
<feature type="domain" description="HTH iclR-type" evidence="4">
    <location>
        <begin position="14"/>
        <end position="73"/>
    </location>
</feature>
<dbReference type="GO" id="GO:0003700">
    <property type="term" value="F:DNA-binding transcription factor activity"/>
    <property type="evidence" value="ECO:0007669"/>
    <property type="project" value="TreeGrafter"/>
</dbReference>
<evidence type="ECO:0000259" key="5">
    <source>
        <dbReference type="PROSITE" id="PS51078"/>
    </source>
</evidence>
<evidence type="ECO:0000313" key="6">
    <source>
        <dbReference type="EMBL" id="QQX27195.1"/>
    </source>
</evidence>
<dbReference type="RefSeq" id="WP_107920475.1">
    <property type="nucleotide sequence ID" value="NZ_CP066701.1"/>
</dbReference>
<dbReference type="InterPro" id="IPR036390">
    <property type="entry name" value="WH_DNA-bd_sf"/>
</dbReference>
<keyword evidence="3" id="KW-0804">Transcription</keyword>
<dbReference type="InterPro" id="IPR005471">
    <property type="entry name" value="Tscrpt_reg_IclR_N"/>
</dbReference>
<dbReference type="KEGG" id="hspo:JGZ69_10820"/>
<keyword evidence="2" id="KW-0238">DNA-binding</keyword>
<dbReference type="Pfam" id="PF01614">
    <property type="entry name" value="IclR_C"/>
    <property type="match status" value="1"/>
</dbReference>
<dbReference type="InterPro" id="IPR029016">
    <property type="entry name" value="GAF-like_dom_sf"/>
</dbReference>
<dbReference type="SUPFAM" id="SSF55781">
    <property type="entry name" value="GAF domain-like"/>
    <property type="match status" value="1"/>
</dbReference>
<dbReference type="InterPro" id="IPR036388">
    <property type="entry name" value="WH-like_DNA-bd_sf"/>
</dbReference>
<evidence type="ECO:0000256" key="3">
    <source>
        <dbReference type="ARBA" id="ARBA00023163"/>
    </source>
</evidence>
<proteinExistence type="predicted"/>
<organism evidence="6 7">
    <name type="scientific">Heyndrickxia sporothermodurans</name>
    <dbReference type="NCBI Taxonomy" id="46224"/>
    <lineage>
        <taxon>Bacteria</taxon>
        <taxon>Bacillati</taxon>
        <taxon>Bacillota</taxon>
        <taxon>Bacilli</taxon>
        <taxon>Bacillales</taxon>
        <taxon>Bacillaceae</taxon>
        <taxon>Heyndrickxia</taxon>
    </lineage>
</organism>
<dbReference type="EMBL" id="CP066701">
    <property type="protein sequence ID" value="QQX27195.1"/>
    <property type="molecule type" value="Genomic_DNA"/>
</dbReference>
<dbReference type="PROSITE" id="PS51077">
    <property type="entry name" value="HTH_ICLR"/>
    <property type="match status" value="1"/>
</dbReference>
<gene>
    <name evidence="6" type="ORF">JGZ69_10820</name>
</gene>